<keyword evidence="2" id="KW-1185">Reference proteome</keyword>
<dbReference type="Proteomes" id="UP001163603">
    <property type="component" value="Chromosome 6"/>
</dbReference>
<evidence type="ECO:0000313" key="2">
    <source>
        <dbReference type="Proteomes" id="UP001163603"/>
    </source>
</evidence>
<proteinExistence type="predicted"/>
<dbReference type="EMBL" id="CM047741">
    <property type="protein sequence ID" value="KAJ0038696.1"/>
    <property type="molecule type" value="Genomic_DNA"/>
</dbReference>
<evidence type="ECO:0000313" key="1">
    <source>
        <dbReference type="EMBL" id="KAJ0038696.1"/>
    </source>
</evidence>
<gene>
    <name evidence="1" type="ORF">Pint_23547</name>
</gene>
<organism evidence="1 2">
    <name type="scientific">Pistacia integerrima</name>
    <dbReference type="NCBI Taxonomy" id="434235"/>
    <lineage>
        <taxon>Eukaryota</taxon>
        <taxon>Viridiplantae</taxon>
        <taxon>Streptophyta</taxon>
        <taxon>Embryophyta</taxon>
        <taxon>Tracheophyta</taxon>
        <taxon>Spermatophyta</taxon>
        <taxon>Magnoliopsida</taxon>
        <taxon>eudicotyledons</taxon>
        <taxon>Gunneridae</taxon>
        <taxon>Pentapetalae</taxon>
        <taxon>rosids</taxon>
        <taxon>malvids</taxon>
        <taxon>Sapindales</taxon>
        <taxon>Anacardiaceae</taxon>
        <taxon>Pistacia</taxon>
    </lineage>
</organism>
<name>A0ACC0YNU7_9ROSI</name>
<comment type="caution">
    <text evidence="1">The sequence shown here is derived from an EMBL/GenBank/DDBJ whole genome shotgun (WGS) entry which is preliminary data.</text>
</comment>
<accession>A0ACC0YNU7</accession>
<reference evidence="2" key="1">
    <citation type="journal article" date="2023" name="G3 (Bethesda)">
        <title>Genome assembly and association tests identify interacting loci associated with vigor, precocity, and sex in interspecific pistachio rootstocks.</title>
        <authorList>
            <person name="Palmer W."/>
            <person name="Jacygrad E."/>
            <person name="Sagayaradj S."/>
            <person name="Cavanaugh K."/>
            <person name="Han R."/>
            <person name="Bertier L."/>
            <person name="Beede B."/>
            <person name="Kafkas S."/>
            <person name="Golino D."/>
            <person name="Preece J."/>
            <person name="Michelmore R."/>
        </authorList>
    </citation>
    <scope>NUCLEOTIDE SEQUENCE [LARGE SCALE GENOMIC DNA]</scope>
</reference>
<sequence>MIVGYAQRGYPDEALKVFTDAKWVGVFPNCVTITSLLSACAQLGNLNLGKTLHGLGIKLGFEDPTVFNALIDMYAKCHMIEDARYIFETVSDKNVIAWNSIISGYSQNGYSYEPLELLHRMRSDSITPDAVTLVVIFSACASLGIFQVGSSLHAFTIKEGLLSSNVYVGTALLNFYAKCGDAESARMVFDDMGEKNTVTWSAMIGGYGMQGDGSGSLALFSDMLKDEVQPNEVIFTTILSACSHTGMVGEGWQYFYSMCQDFNFVPSIKHYTCMVDLLARAGRLEEALDFIENMPVQPDVSLFGAFLHGCAMYSRMLQLHPDKACYYVLMSNLYASDGRWSQVNQVRELMRLRGLSKSPGCSQVDLDVADDLSCSRVASVA</sequence>
<protein>
    <submittedName>
        <fullName evidence="1">Uncharacterized protein</fullName>
    </submittedName>
</protein>